<evidence type="ECO:0000259" key="4">
    <source>
        <dbReference type="PROSITE" id="PS51077"/>
    </source>
</evidence>
<dbReference type="InterPro" id="IPR014757">
    <property type="entry name" value="Tscrpt_reg_IclR_C"/>
</dbReference>
<evidence type="ECO:0000313" key="7">
    <source>
        <dbReference type="Proteomes" id="UP000033725"/>
    </source>
</evidence>
<dbReference type="SMART" id="SM00346">
    <property type="entry name" value="HTH_ICLR"/>
    <property type="match status" value="1"/>
</dbReference>
<evidence type="ECO:0000313" key="6">
    <source>
        <dbReference type="EMBL" id="KJL26548.1"/>
    </source>
</evidence>
<dbReference type="Pfam" id="PF01614">
    <property type="entry name" value="IclR_C"/>
    <property type="match status" value="1"/>
</dbReference>
<dbReference type="PROSITE" id="PS51077">
    <property type="entry name" value="HTH_ICLR"/>
    <property type="match status" value="1"/>
</dbReference>
<dbReference type="PANTHER" id="PTHR30136:SF24">
    <property type="entry name" value="HTH-TYPE TRANSCRIPTIONAL REPRESSOR ALLR"/>
    <property type="match status" value="1"/>
</dbReference>
<dbReference type="Gene3D" id="3.30.450.40">
    <property type="match status" value="1"/>
</dbReference>
<feature type="domain" description="IclR-ED" evidence="5">
    <location>
        <begin position="62"/>
        <end position="245"/>
    </location>
</feature>
<dbReference type="Proteomes" id="UP000033725">
    <property type="component" value="Unassembled WGS sequence"/>
</dbReference>
<dbReference type="GO" id="GO:0003700">
    <property type="term" value="F:DNA-binding transcription factor activity"/>
    <property type="evidence" value="ECO:0007669"/>
    <property type="project" value="TreeGrafter"/>
</dbReference>
<evidence type="ECO:0000259" key="5">
    <source>
        <dbReference type="PROSITE" id="PS51078"/>
    </source>
</evidence>
<dbReference type="InterPro" id="IPR029016">
    <property type="entry name" value="GAF-like_dom_sf"/>
</dbReference>
<evidence type="ECO:0000256" key="1">
    <source>
        <dbReference type="ARBA" id="ARBA00023015"/>
    </source>
</evidence>
<feature type="domain" description="HTH iclR-type" evidence="4">
    <location>
        <begin position="2"/>
        <end position="61"/>
    </location>
</feature>
<dbReference type="OrthoDB" id="4068713at2"/>
<dbReference type="RefSeq" id="WP_045262166.1">
    <property type="nucleotide sequence ID" value="NZ_JYIV01000010.1"/>
</dbReference>
<sequence>MASSVDRALDVIARLSASPQSPSALARELGVHRSTVLRLLQTLELRGFARREASGQWVTGFELISIGQRSLDAISVREVARPHLHRLSTTIGHTLHLAERVETDVIYIDKFDGGGHVEMRSRIGAKAQLHTAAVAKALMAFASDGTRALATKKIEYERYTPTTITSEEQLLREYELIRRRGWAIDDGEHEDWLNCIAVPVFDRDGDAVAGISITSLRAIASVDHLQQLLPRVMATRDSISHELGWSGAVTR</sequence>
<dbReference type="AlphaFoldDB" id="A0A0F0L0C0"/>
<dbReference type="InterPro" id="IPR050707">
    <property type="entry name" value="HTH_MetabolicPath_Reg"/>
</dbReference>
<dbReference type="InterPro" id="IPR036390">
    <property type="entry name" value="WH_DNA-bd_sf"/>
</dbReference>
<evidence type="ECO:0000256" key="3">
    <source>
        <dbReference type="ARBA" id="ARBA00023163"/>
    </source>
</evidence>
<protein>
    <submittedName>
        <fullName evidence="6">Transcriptional regulator KdgR</fullName>
    </submittedName>
</protein>
<dbReference type="GO" id="GO:0003677">
    <property type="term" value="F:DNA binding"/>
    <property type="evidence" value="ECO:0007669"/>
    <property type="project" value="UniProtKB-KW"/>
</dbReference>
<keyword evidence="2" id="KW-0238">DNA-binding</keyword>
<reference evidence="6 7" key="1">
    <citation type="submission" date="2015-02" db="EMBL/GenBank/DDBJ databases">
        <title>Draft genome sequences of ten Microbacterium spp. with emphasis on heavy metal contaminated environments.</title>
        <authorList>
            <person name="Corretto E."/>
        </authorList>
    </citation>
    <scope>NUCLEOTIDE SEQUENCE [LARGE SCALE GENOMIC DNA]</scope>
    <source>
        <strain evidence="6 7">BEL163</strain>
    </source>
</reference>
<organism evidence="6 7">
    <name type="scientific">Microbacterium oxydans</name>
    <dbReference type="NCBI Taxonomy" id="82380"/>
    <lineage>
        <taxon>Bacteria</taxon>
        <taxon>Bacillati</taxon>
        <taxon>Actinomycetota</taxon>
        <taxon>Actinomycetes</taxon>
        <taxon>Micrococcales</taxon>
        <taxon>Microbacteriaceae</taxon>
        <taxon>Microbacterium</taxon>
    </lineage>
</organism>
<evidence type="ECO:0000256" key="2">
    <source>
        <dbReference type="ARBA" id="ARBA00023125"/>
    </source>
</evidence>
<dbReference type="PATRIC" id="fig|82380.10.peg.192"/>
<dbReference type="PANTHER" id="PTHR30136">
    <property type="entry name" value="HELIX-TURN-HELIX TRANSCRIPTIONAL REGULATOR, ICLR FAMILY"/>
    <property type="match status" value="1"/>
</dbReference>
<name>A0A0F0L0C0_9MICO</name>
<dbReference type="Pfam" id="PF09339">
    <property type="entry name" value="HTH_IclR"/>
    <property type="match status" value="1"/>
</dbReference>
<gene>
    <name evidence="6" type="primary">kdgR_1</name>
    <name evidence="6" type="ORF">RN51_00191</name>
</gene>
<dbReference type="Gene3D" id="1.10.10.10">
    <property type="entry name" value="Winged helix-like DNA-binding domain superfamily/Winged helix DNA-binding domain"/>
    <property type="match status" value="1"/>
</dbReference>
<proteinExistence type="predicted"/>
<dbReference type="InterPro" id="IPR036388">
    <property type="entry name" value="WH-like_DNA-bd_sf"/>
</dbReference>
<dbReference type="GO" id="GO:0045892">
    <property type="term" value="P:negative regulation of DNA-templated transcription"/>
    <property type="evidence" value="ECO:0007669"/>
    <property type="project" value="TreeGrafter"/>
</dbReference>
<dbReference type="PROSITE" id="PS51078">
    <property type="entry name" value="ICLR_ED"/>
    <property type="match status" value="1"/>
</dbReference>
<comment type="caution">
    <text evidence="6">The sequence shown here is derived from an EMBL/GenBank/DDBJ whole genome shotgun (WGS) entry which is preliminary data.</text>
</comment>
<keyword evidence="1" id="KW-0805">Transcription regulation</keyword>
<dbReference type="EMBL" id="JYIV01000010">
    <property type="protein sequence ID" value="KJL26548.1"/>
    <property type="molecule type" value="Genomic_DNA"/>
</dbReference>
<dbReference type="SUPFAM" id="SSF46785">
    <property type="entry name" value="Winged helix' DNA-binding domain"/>
    <property type="match status" value="1"/>
</dbReference>
<dbReference type="InterPro" id="IPR005471">
    <property type="entry name" value="Tscrpt_reg_IclR_N"/>
</dbReference>
<keyword evidence="3" id="KW-0804">Transcription</keyword>
<dbReference type="SUPFAM" id="SSF55781">
    <property type="entry name" value="GAF domain-like"/>
    <property type="match status" value="1"/>
</dbReference>
<accession>A0A0F0L0C0</accession>